<dbReference type="InterPro" id="IPR023057">
    <property type="entry name" value="GlnE"/>
</dbReference>
<comment type="catalytic activity">
    <reaction evidence="7">
        <text>[glutamine synthetase]-L-tyrosine + ATP = [glutamine synthetase]-O(4)-(5'-adenylyl)-L-tyrosine + diphosphate</text>
        <dbReference type="Rhea" id="RHEA:18589"/>
        <dbReference type="Rhea" id="RHEA-COMP:10660"/>
        <dbReference type="Rhea" id="RHEA-COMP:10661"/>
        <dbReference type="ChEBI" id="CHEBI:30616"/>
        <dbReference type="ChEBI" id="CHEBI:33019"/>
        <dbReference type="ChEBI" id="CHEBI:46858"/>
        <dbReference type="ChEBI" id="CHEBI:83624"/>
        <dbReference type="EC" id="2.7.7.42"/>
    </reaction>
</comment>
<comment type="similarity">
    <text evidence="7">Belongs to the GlnE family.</text>
</comment>
<keyword evidence="1 7" id="KW-0808">Transferase</keyword>
<comment type="caution">
    <text evidence="10">The sequence shown here is derived from an EMBL/GenBank/DDBJ whole genome shotgun (WGS) entry which is preliminary data.</text>
</comment>
<dbReference type="GO" id="GO:0005524">
    <property type="term" value="F:ATP binding"/>
    <property type="evidence" value="ECO:0007669"/>
    <property type="project" value="UniProtKB-UniRule"/>
</dbReference>
<accession>A0A4Q2RN16</accession>
<evidence type="ECO:0000256" key="1">
    <source>
        <dbReference type="ARBA" id="ARBA00022679"/>
    </source>
</evidence>
<dbReference type="Pfam" id="PF08335">
    <property type="entry name" value="GlnD_UR_UTase"/>
    <property type="match status" value="2"/>
</dbReference>
<keyword evidence="11" id="KW-1185">Reference proteome</keyword>
<dbReference type="InterPro" id="IPR005190">
    <property type="entry name" value="GlnE_rpt_dom"/>
</dbReference>
<dbReference type="Gene3D" id="3.30.460.10">
    <property type="entry name" value="Beta Polymerase, domain 2"/>
    <property type="match status" value="2"/>
</dbReference>
<evidence type="ECO:0000313" key="11">
    <source>
        <dbReference type="Proteomes" id="UP000291838"/>
    </source>
</evidence>
<name>A0A4Q2RN16_9ACTN</name>
<keyword evidence="3 7" id="KW-0547">Nucleotide-binding</keyword>
<dbReference type="GO" id="GO:0008882">
    <property type="term" value="F:[glutamate-ammonia-ligase] adenylyltransferase activity"/>
    <property type="evidence" value="ECO:0007669"/>
    <property type="project" value="UniProtKB-UniRule"/>
</dbReference>
<keyword evidence="2 7" id="KW-0548">Nucleotidyltransferase</keyword>
<evidence type="ECO:0000256" key="6">
    <source>
        <dbReference type="ARBA" id="ARBA00023268"/>
    </source>
</evidence>
<dbReference type="InterPro" id="IPR013546">
    <property type="entry name" value="PII_UdlTrfase/GS_AdlTrfase"/>
</dbReference>
<evidence type="ECO:0000313" key="10">
    <source>
        <dbReference type="EMBL" id="RYB88493.1"/>
    </source>
</evidence>
<dbReference type="HAMAP" id="MF_00802">
    <property type="entry name" value="GlnE"/>
    <property type="match status" value="1"/>
</dbReference>
<proteinExistence type="inferred from homology"/>
<dbReference type="SUPFAM" id="SSF81593">
    <property type="entry name" value="Nucleotidyltransferase substrate binding subunit/domain"/>
    <property type="match status" value="2"/>
</dbReference>
<dbReference type="AlphaFoldDB" id="A0A4Q2RN16"/>
<feature type="domain" description="PII-uridylyltransferase/Glutamine-synthetase adenylyltransferase" evidence="9">
    <location>
        <begin position="352"/>
        <end position="482"/>
    </location>
</feature>
<keyword evidence="4 7" id="KW-0067">ATP-binding</keyword>
<dbReference type="NCBIfam" id="NF010707">
    <property type="entry name" value="PRK14109.1"/>
    <property type="match status" value="1"/>
</dbReference>
<dbReference type="SUPFAM" id="SSF81301">
    <property type="entry name" value="Nucleotidyltransferase"/>
    <property type="match status" value="2"/>
</dbReference>
<evidence type="ECO:0000259" key="8">
    <source>
        <dbReference type="Pfam" id="PF03710"/>
    </source>
</evidence>
<reference evidence="10 11" key="1">
    <citation type="submission" date="2019-01" db="EMBL/GenBank/DDBJ databases">
        <title>Novel species of Nocardioides.</title>
        <authorList>
            <person name="Liu Q."/>
            <person name="Xin Y.-H."/>
        </authorList>
    </citation>
    <scope>NUCLEOTIDE SEQUENCE [LARGE SCALE GENOMIC DNA]</scope>
    <source>
        <strain evidence="10 11">HLT3-15</strain>
    </source>
</reference>
<dbReference type="GO" id="GO:0000820">
    <property type="term" value="P:regulation of glutamine family amino acid metabolic process"/>
    <property type="evidence" value="ECO:0007669"/>
    <property type="project" value="UniProtKB-UniRule"/>
</dbReference>
<evidence type="ECO:0000256" key="3">
    <source>
        <dbReference type="ARBA" id="ARBA00022741"/>
    </source>
</evidence>
<comment type="function">
    <text evidence="7">Involved in the regulation of glutamine synthetase GlnA, a key enzyme in the process to assimilate ammonia. When cellular nitrogen levels are high, the C-terminal adenylyl transferase (AT) inactivates GlnA by covalent transfer of an adenylyl group from ATP to specific tyrosine residue of GlnA, thus reducing its activity. Conversely, when nitrogen levels are low, the N-terminal adenylyl removase (AR) activates GlnA by removing the adenylyl group by phosphorolysis, increasing its activity. The regulatory region of GlnE binds the signal transduction protein PII (GlnB) which indicates the nitrogen status of the cell.</text>
</comment>
<feature type="region of interest" description="Adenylyl transferase" evidence="7">
    <location>
        <begin position="494"/>
        <end position="989"/>
    </location>
</feature>
<dbReference type="PANTHER" id="PTHR30621:SF0">
    <property type="entry name" value="BIFUNCTIONAL GLUTAMINE SYNTHETASE ADENYLYLTRANSFERASE_ADENYLYL-REMOVING ENZYME"/>
    <property type="match status" value="1"/>
</dbReference>
<dbReference type="GO" id="GO:0005829">
    <property type="term" value="C:cytosol"/>
    <property type="evidence" value="ECO:0007669"/>
    <property type="project" value="TreeGrafter"/>
</dbReference>
<dbReference type="OrthoDB" id="9759366at2"/>
<feature type="domain" description="Glutamate-ammonia ligase adenylyltransferase repeated" evidence="8">
    <location>
        <begin position="587"/>
        <end position="823"/>
    </location>
</feature>
<dbReference type="EMBL" id="SDWS01000014">
    <property type="protein sequence ID" value="RYB88493.1"/>
    <property type="molecule type" value="Genomic_DNA"/>
</dbReference>
<dbReference type="RefSeq" id="WP_129479461.1">
    <property type="nucleotide sequence ID" value="NZ_SDWS01000014.1"/>
</dbReference>
<gene>
    <name evidence="7" type="primary">glnE</name>
    <name evidence="10" type="ORF">EUA06_21095</name>
</gene>
<evidence type="ECO:0000256" key="2">
    <source>
        <dbReference type="ARBA" id="ARBA00022695"/>
    </source>
</evidence>
<dbReference type="GO" id="GO:0000287">
    <property type="term" value="F:magnesium ion binding"/>
    <property type="evidence" value="ECO:0007669"/>
    <property type="project" value="UniProtKB-UniRule"/>
</dbReference>
<dbReference type="CDD" id="cd05401">
    <property type="entry name" value="NT_GlnE_GlnD_like"/>
    <property type="match status" value="2"/>
</dbReference>
<evidence type="ECO:0000256" key="5">
    <source>
        <dbReference type="ARBA" id="ARBA00022842"/>
    </source>
</evidence>
<organism evidence="10 11">
    <name type="scientific">Nocardioides glacieisoli</name>
    <dbReference type="NCBI Taxonomy" id="1168730"/>
    <lineage>
        <taxon>Bacteria</taxon>
        <taxon>Bacillati</taxon>
        <taxon>Actinomycetota</taxon>
        <taxon>Actinomycetes</taxon>
        <taxon>Propionibacteriales</taxon>
        <taxon>Nocardioidaceae</taxon>
        <taxon>Nocardioides</taxon>
    </lineage>
</organism>
<dbReference type="PANTHER" id="PTHR30621">
    <property type="entry name" value="GLUTAMINE SYNTHETASE ADENYLYLTRANSFERASE"/>
    <property type="match status" value="1"/>
</dbReference>
<feature type="region of interest" description="Adenylyl removase" evidence="7">
    <location>
        <begin position="1"/>
        <end position="486"/>
    </location>
</feature>
<dbReference type="Proteomes" id="UP000291838">
    <property type="component" value="Unassembled WGS sequence"/>
</dbReference>
<dbReference type="GO" id="GO:0047388">
    <property type="term" value="F:[glutamine synthetase]-adenylyl-L-tyrosine phosphorylase activity"/>
    <property type="evidence" value="ECO:0007669"/>
    <property type="project" value="UniProtKB-EC"/>
</dbReference>
<dbReference type="Pfam" id="PF03710">
    <property type="entry name" value="GlnE"/>
    <property type="match status" value="2"/>
</dbReference>
<dbReference type="Gene3D" id="1.20.120.330">
    <property type="entry name" value="Nucleotidyltransferases domain 2"/>
    <property type="match status" value="2"/>
</dbReference>
<dbReference type="EC" id="2.7.7.89" evidence="7"/>
<evidence type="ECO:0000256" key="4">
    <source>
        <dbReference type="ARBA" id="ARBA00022840"/>
    </source>
</evidence>
<comment type="catalytic activity">
    <reaction evidence="7">
        <text>[glutamine synthetase]-O(4)-(5'-adenylyl)-L-tyrosine + phosphate = [glutamine synthetase]-L-tyrosine + ADP</text>
        <dbReference type="Rhea" id="RHEA:43716"/>
        <dbReference type="Rhea" id="RHEA-COMP:10660"/>
        <dbReference type="Rhea" id="RHEA-COMP:10661"/>
        <dbReference type="ChEBI" id="CHEBI:43474"/>
        <dbReference type="ChEBI" id="CHEBI:46858"/>
        <dbReference type="ChEBI" id="CHEBI:83624"/>
        <dbReference type="ChEBI" id="CHEBI:456216"/>
        <dbReference type="EC" id="2.7.7.89"/>
    </reaction>
</comment>
<protein>
    <recommendedName>
        <fullName evidence="7">Bifunctional glutamine synthetase adenylyltransferase/adenylyl-removing enzyme</fullName>
    </recommendedName>
    <alternativeName>
        <fullName evidence="7">ATP:glutamine synthetase adenylyltransferase</fullName>
    </alternativeName>
    <alternativeName>
        <fullName evidence="7">ATase</fullName>
    </alternativeName>
    <domain>
        <recommendedName>
            <fullName evidence="7">Glutamine synthetase adenylyl-L-tyrosine phosphorylase</fullName>
            <ecNumber evidence="7">2.7.7.89</ecNumber>
        </recommendedName>
        <alternativeName>
            <fullName evidence="7">Adenylyl removase</fullName>
            <shortName evidence="7">AR</shortName>
            <shortName evidence="7">AT-N</shortName>
        </alternativeName>
    </domain>
    <domain>
        <recommendedName>
            <fullName evidence="7">Glutamine synthetase adenylyl transferase</fullName>
            <ecNumber evidence="7">2.7.7.42</ecNumber>
        </recommendedName>
        <alternativeName>
            <fullName evidence="7">Adenylyl transferase</fullName>
            <shortName evidence="7">AT</shortName>
            <shortName evidence="7">AT-C</shortName>
        </alternativeName>
    </domain>
</protein>
<evidence type="ECO:0000259" key="9">
    <source>
        <dbReference type="Pfam" id="PF08335"/>
    </source>
</evidence>
<sequence>MTTTSGDFVRIGFVDGPAAVRGIERLGGARKPLTDKLAASADPDAALEGLLRLVDAQSEADGAAMLTELADDEGTAMRLCTVLGASAALTQHLVRHPEHWRELTDPTLGSTRAAAYAVRESMLTAVGADPASAVPVAGLPDAEAVDALRVEYRRILLRLAARDLAHHVGVDDAAAEISDLAAATLDAALAIARARVESHDSVRLAVIAMGKCGGHELNYVSDVDVIFVHEAVEGADDGTALRAATQLASHLMRICSDHTREGTIWPVDANLRPEGSQGPLTRTLASHAGYYEKWAKTWEFQALLKARPVAGDLALGRAYVEMIEPLVWSAAERDGFVGDVQAMRRRVVDNIPAAEAERQIKLGSGGLRDVEFAVQLLQLVHGRADRSLRSGATLSALAELIDGGYVGREDGEKLHEAYSFLRTLEHRIQLHQLRRTHVLPADDASLRRLGRSLGLFSEPAVQLDKQWKYHRREVRRLHEKLFYRPLLGAVAKLPGTEARLSLQAAEARLAALGYADPKAALRHLEVLTSGVSRTSDIQRTLLPVLLEWFADSPDPDAGLFGFRRISESLGRTPWYLTMLRDEGEVAQRLAHVLGTSRYATDLLEREPQGVKMLGESLVPLSAEAALAEMQALTERAETAEAAVVAVRGVRRRELLRIACGELVAGTDVALVGQGLSRLTDATLQATLYIAMESVRRQRSLESPPSRIAVVAMGRYGGFELSYGSDADVMFVHEPVDGVEAQVASSYATAVVSEVRRLLSLPASDPPLEVDADLRPEGKNGPMVRTVESYAAYYAKWSHVWEFQALLRADAVAGDEALRARFTELIDPLRFPVEGISQDDVVEVRRIKARVDNERLPRGADRQTHLKLGRGGLADVEWTVQLLQMRHAGAVPELRTPQTLPALAAAAEASLISSSDASTLAEAWRLVSRVRNAVTLVRGKPADQLPRDARERAAVASVLGYPAGSSDQMVNDYLRTTRRAHTVVERVFWE</sequence>
<keyword evidence="5 7" id="KW-0460">Magnesium</keyword>
<comment type="cofactor">
    <cofactor evidence="7">
        <name>Mg(2+)</name>
        <dbReference type="ChEBI" id="CHEBI:18420"/>
    </cofactor>
</comment>
<keyword evidence="6 7" id="KW-0511">Multifunctional enzyme</keyword>
<feature type="domain" description="PII-uridylyltransferase/Glutamine-synthetase adenylyltransferase" evidence="9">
    <location>
        <begin position="845"/>
        <end position="986"/>
    </location>
</feature>
<evidence type="ECO:0000256" key="7">
    <source>
        <dbReference type="HAMAP-Rule" id="MF_00802"/>
    </source>
</evidence>
<dbReference type="EC" id="2.7.7.42" evidence="7"/>
<dbReference type="InterPro" id="IPR043519">
    <property type="entry name" value="NT_sf"/>
</dbReference>
<feature type="domain" description="Glutamate-ammonia ligase adenylyltransferase repeated" evidence="8">
    <location>
        <begin position="78"/>
        <end position="317"/>
    </location>
</feature>